<dbReference type="AlphaFoldDB" id="A0A3P9JRC9"/>
<protein>
    <recommendedName>
        <fullName evidence="1">Reverse transcriptase domain-containing protein</fullName>
    </recommendedName>
</protein>
<dbReference type="SUPFAM" id="SSF56672">
    <property type="entry name" value="DNA/RNA polymerases"/>
    <property type="match status" value="1"/>
</dbReference>
<reference key="1">
    <citation type="journal article" date="2007" name="Nature">
        <title>The medaka draft genome and insights into vertebrate genome evolution.</title>
        <authorList>
            <person name="Kasahara M."/>
            <person name="Naruse K."/>
            <person name="Sasaki S."/>
            <person name="Nakatani Y."/>
            <person name="Qu W."/>
            <person name="Ahsan B."/>
            <person name="Yamada T."/>
            <person name="Nagayasu Y."/>
            <person name="Doi K."/>
            <person name="Kasai Y."/>
            <person name="Jindo T."/>
            <person name="Kobayashi D."/>
            <person name="Shimada A."/>
            <person name="Toyoda A."/>
            <person name="Kuroki Y."/>
            <person name="Fujiyama A."/>
            <person name="Sasaki T."/>
            <person name="Shimizu A."/>
            <person name="Asakawa S."/>
            <person name="Shimizu N."/>
            <person name="Hashimoto S."/>
            <person name="Yang J."/>
            <person name="Lee Y."/>
            <person name="Matsushima K."/>
            <person name="Sugano S."/>
            <person name="Sakaizumi M."/>
            <person name="Narita T."/>
            <person name="Ohishi K."/>
            <person name="Haga S."/>
            <person name="Ohta F."/>
            <person name="Nomoto H."/>
            <person name="Nogata K."/>
            <person name="Morishita T."/>
            <person name="Endo T."/>
            <person name="Shin-I T."/>
            <person name="Takeda H."/>
            <person name="Morishita S."/>
            <person name="Kohara Y."/>
        </authorList>
    </citation>
    <scope>NUCLEOTIDE SEQUENCE [LARGE SCALE GENOMIC DNA]</scope>
    <source>
        <strain>Hd-rR</strain>
    </source>
</reference>
<dbReference type="PANTHER" id="PTHR31635:SF196">
    <property type="entry name" value="REVERSE TRANSCRIPTASE DOMAIN-CONTAINING PROTEIN-RELATED"/>
    <property type="match status" value="1"/>
</dbReference>
<feature type="domain" description="Reverse transcriptase" evidence="1">
    <location>
        <begin position="141"/>
        <end position="400"/>
    </location>
</feature>
<dbReference type="CDD" id="cd01650">
    <property type="entry name" value="RT_nLTR_like"/>
    <property type="match status" value="1"/>
</dbReference>
<reference evidence="2" key="4">
    <citation type="submission" date="2025-09" db="UniProtKB">
        <authorList>
            <consortium name="Ensembl"/>
        </authorList>
    </citation>
    <scope>IDENTIFICATION</scope>
    <source>
        <strain evidence="2">HSOK</strain>
    </source>
</reference>
<dbReference type="Ensembl" id="ENSORLT00015029220.1">
    <property type="protein sequence ID" value="ENSORLP00015034946.1"/>
    <property type="gene ID" value="ENSORLG00015021206.1"/>
</dbReference>
<reference evidence="2" key="3">
    <citation type="submission" date="2025-08" db="UniProtKB">
        <authorList>
            <consortium name="Ensembl"/>
        </authorList>
    </citation>
    <scope>IDENTIFICATION</scope>
    <source>
        <strain evidence="2">HSOK</strain>
    </source>
</reference>
<dbReference type="InterPro" id="IPR043502">
    <property type="entry name" value="DNA/RNA_pol_sf"/>
</dbReference>
<reference evidence="2 3" key="2">
    <citation type="submission" date="2017-04" db="EMBL/GenBank/DDBJ databases">
        <title>CpG methylation of centromeres and impact of large insertions on vertebrate speciation.</title>
        <authorList>
            <person name="Ichikawa K."/>
            <person name="Yoshimura J."/>
            <person name="Morishita S."/>
        </authorList>
    </citation>
    <scope>NUCLEOTIDE SEQUENCE</scope>
    <source>
        <strain evidence="2 3">HSOK</strain>
    </source>
</reference>
<dbReference type="PROSITE" id="PS50878">
    <property type="entry name" value="RT_POL"/>
    <property type="match status" value="1"/>
</dbReference>
<sequence>PFALNSVLNEKASRSLFSQKQRLYEYGNKPSKYLARILNQKDTQNTIGAIRDSKGTRHYDRHSISSVFVSFYKSLYKSENVSTKEDMDRYFSQIKLPTLSEEAISPMHSGKSPGPDGFPVEWFKAFKDRIVPYLLRTYNYSFNTVHRLPETMTQANICLILKKGKDAEDPASYRPISLINVDVKILAKILSLRLESFITLLIKPDQTGLLNIIQQAQDKKMKGLLVSLDSLKAFDRVEWSYLFQTMDMFKLGANFVDWVKLLYSSPKEAVITNSHCSNYFFLERGTRQGCPLSPLLFALAIETFAELIRTSLSIKGFHIDGTEHKISLYADDVLLYLIKTDSTIPHLLNLLKQFRHISGFKVNLSKSEAMPIGTITGSAPPTGFPFQWSPKTITYLGIQVSLSLNKLLKLNLKPTIKRIREDLERWKSLPVSWLGRISVLKMNILPRLMYPLQMLPNSIPNSWFSDLDKIFTRYLWQGKKVRMKLSKL</sequence>
<accession>A0A3P9JRC9</accession>
<evidence type="ECO:0000313" key="3">
    <source>
        <dbReference type="Proteomes" id="UP000265200"/>
    </source>
</evidence>
<dbReference type="InterPro" id="IPR000477">
    <property type="entry name" value="RT_dom"/>
</dbReference>
<dbReference type="Proteomes" id="UP000265200">
    <property type="component" value="Chromosome 13"/>
</dbReference>
<evidence type="ECO:0000313" key="2">
    <source>
        <dbReference type="Ensembl" id="ENSORLP00015034946.1"/>
    </source>
</evidence>
<proteinExistence type="predicted"/>
<evidence type="ECO:0000259" key="1">
    <source>
        <dbReference type="PROSITE" id="PS50878"/>
    </source>
</evidence>
<organism evidence="2 3">
    <name type="scientific">Oryzias latipes</name>
    <name type="common">Japanese rice fish</name>
    <name type="synonym">Japanese killifish</name>
    <dbReference type="NCBI Taxonomy" id="8090"/>
    <lineage>
        <taxon>Eukaryota</taxon>
        <taxon>Metazoa</taxon>
        <taxon>Chordata</taxon>
        <taxon>Craniata</taxon>
        <taxon>Vertebrata</taxon>
        <taxon>Euteleostomi</taxon>
        <taxon>Actinopterygii</taxon>
        <taxon>Neopterygii</taxon>
        <taxon>Teleostei</taxon>
        <taxon>Neoteleostei</taxon>
        <taxon>Acanthomorphata</taxon>
        <taxon>Ovalentaria</taxon>
        <taxon>Atherinomorphae</taxon>
        <taxon>Beloniformes</taxon>
        <taxon>Adrianichthyidae</taxon>
        <taxon>Oryziinae</taxon>
        <taxon>Oryzias</taxon>
    </lineage>
</organism>
<dbReference type="PANTHER" id="PTHR31635">
    <property type="entry name" value="REVERSE TRANSCRIPTASE DOMAIN-CONTAINING PROTEIN-RELATED"/>
    <property type="match status" value="1"/>
</dbReference>
<dbReference type="Pfam" id="PF00078">
    <property type="entry name" value="RVT_1"/>
    <property type="match status" value="1"/>
</dbReference>
<name>A0A3P9JRC9_ORYLA</name>